<name>A0ACC0A528_CATRO</name>
<comment type="caution">
    <text evidence="1">The sequence shown here is derived from an EMBL/GenBank/DDBJ whole genome shotgun (WGS) entry which is preliminary data.</text>
</comment>
<proteinExistence type="predicted"/>
<evidence type="ECO:0000313" key="1">
    <source>
        <dbReference type="EMBL" id="KAI5655052.1"/>
    </source>
</evidence>
<reference evidence="2" key="1">
    <citation type="journal article" date="2023" name="Nat. Plants">
        <title>Single-cell RNA sequencing provides a high-resolution roadmap for understanding the multicellular compartmentation of specialized metabolism.</title>
        <authorList>
            <person name="Sun S."/>
            <person name="Shen X."/>
            <person name="Li Y."/>
            <person name="Li Y."/>
            <person name="Wang S."/>
            <person name="Li R."/>
            <person name="Zhang H."/>
            <person name="Shen G."/>
            <person name="Guo B."/>
            <person name="Wei J."/>
            <person name="Xu J."/>
            <person name="St-Pierre B."/>
            <person name="Chen S."/>
            <person name="Sun C."/>
        </authorList>
    </citation>
    <scope>NUCLEOTIDE SEQUENCE [LARGE SCALE GENOMIC DNA]</scope>
</reference>
<protein>
    <submittedName>
        <fullName evidence="1">Uncharacterized protein</fullName>
    </submittedName>
</protein>
<evidence type="ECO:0000313" key="2">
    <source>
        <dbReference type="Proteomes" id="UP001060085"/>
    </source>
</evidence>
<keyword evidence="2" id="KW-1185">Reference proteome</keyword>
<gene>
    <name evidence="1" type="ORF">M9H77_32239</name>
</gene>
<dbReference type="Proteomes" id="UP001060085">
    <property type="component" value="Linkage Group LG07"/>
</dbReference>
<dbReference type="EMBL" id="CM044707">
    <property type="protein sequence ID" value="KAI5655052.1"/>
    <property type="molecule type" value="Genomic_DNA"/>
</dbReference>
<sequence>MAEGDTSSENNLKISREAPQLVALLKEMKEGLDTVRMKIEALTAKVKADHFPTKDGMSYLEAKHLLLLNYCQTLVYYLLHKAKGFSIDGHPVVKSLVEIRLFLEKIRPIDKKLEYQIKKLVKATQNAAEEPHLTEKENDAAEKKDELLKYRPNPDLLVSKVDINPEEGAGVYKPPKIAPAAMTSREERNAMRKEQQILRQSRESAYIRELMNELEGKPEEVREVIGAESRELTKYMAKMEERARQEEDQFTRAPLTKLEKKRMKHMKKSRNGLLGLTESFFDEIKTLPVEDGAPEQFAGFDKVRNGERRHKKQKRRH</sequence>
<accession>A0ACC0A528</accession>
<organism evidence="1 2">
    <name type="scientific">Catharanthus roseus</name>
    <name type="common">Madagascar periwinkle</name>
    <name type="synonym">Vinca rosea</name>
    <dbReference type="NCBI Taxonomy" id="4058"/>
    <lineage>
        <taxon>Eukaryota</taxon>
        <taxon>Viridiplantae</taxon>
        <taxon>Streptophyta</taxon>
        <taxon>Embryophyta</taxon>
        <taxon>Tracheophyta</taxon>
        <taxon>Spermatophyta</taxon>
        <taxon>Magnoliopsida</taxon>
        <taxon>eudicotyledons</taxon>
        <taxon>Gunneridae</taxon>
        <taxon>Pentapetalae</taxon>
        <taxon>asterids</taxon>
        <taxon>lamiids</taxon>
        <taxon>Gentianales</taxon>
        <taxon>Apocynaceae</taxon>
        <taxon>Rauvolfioideae</taxon>
        <taxon>Vinceae</taxon>
        <taxon>Catharanthinae</taxon>
        <taxon>Catharanthus</taxon>
    </lineage>
</organism>